<evidence type="ECO:0000256" key="1">
    <source>
        <dbReference type="SAM" id="MobiDB-lite"/>
    </source>
</evidence>
<reference evidence="2 3" key="1">
    <citation type="submission" date="2020-02" db="EMBL/GenBank/DDBJ databases">
        <authorList>
            <person name="Ferguson B K."/>
        </authorList>
    </citation>
    <scope>NUCLEOTIDE SEQUENCE [LARGE SCALE GENOMIC DNA]</scope>
</reference>
<dbReference type="AlphaFoldDB" id="A0A6H5GPB4"/>
<organism evidence="2 3">
    <name type="scientific">Nesidiocoris tenuis</name>
    <dbReference type="NCBI Taxonomy" id="355587"/>
    <lineage>
        <taxon>Eukaryota</taxon>
        <taxon>Metazoa</taxon>
        <taxon>Ecdysozoa</taxon>
        <taxon>Arthropoda</taxon>
        <taxon>Hexapoda</taxon>
        <taxon>Insecta</taxon>
        <taxon>Pterygota</taxon>
        <taxon>Neoptera</taxon>
        <taxon>Paraneoptera</taxon>
        <taxon>Hemiptera</taxon>
        <taxon>Heteroptera</taxon>
        <taxon>Panheteroptera</taxon>
        <taxon>Cimicomorpha</taxon>
        <taxon>Miridae</taxon>
        <taxon>Dicyphina</taxon>
        <taxon>Nesidiocoris</taxon>
    </lineage>
</organism>
<accession>A0A6H5GPB4</accession>
<proteinExistence type="predicted"/>
<dbReference type="EMBL" id="CADCXU010016783">
    <property type="protein sequence ID" value="CAB0005887.1"/>
    <property type="molecule type" value="Genomic_DNA"/>
</dbReference>
<feature type="compositionally biased region" description="Polar residues" evidence="1">
    <location>
        <begin position="1"/>
        <end position="18"/>
    </location>
</feature>
<feature type="region of interest" description="Disordered" evidence="1">
    <location>
        <begin position="1"/>
        <end position="25"/>
    </location>
</feature>
<sequence>RSQPFCTTEGQPPATQHRTILMETGRSKNSTALSGELSASISKLKASAHLSGRQFLGIRCTLSALYCVRRRMLPRMNGCSSINGDRRVDALCQRGWRLLELSCCASMSGPASMIQQWNKLNS</sequence>
<gene>
    <name evidence="2" type="ORF">NTEN_LOCUS11364</name>
</gene>
<name>A0A6H5GPB4_9HEMI</name>
<feature type="non-terminal residue" evidence="2">
    <location>
        <position position="1"/>
    </location>
</feature>
<keyword evidence="3" id="KW-1185">Reference proteome</keyword>
<evidence type="ECO:0000313" key="3">
    <source>
        <dbReference type="Proteomes" id="UP000479000"/>
    </source>
</evidence>
<dbReference type="Proteomes" id="UP000479000">
    <property type="component" value="Unassembled WGS sequence"/>
</dbReference>
<protein>
    <submittedName>
        <fullName evidence="2">Uncharacterized protein</fullName>
    </submittedName>
</protein>
<evidence type="ECO:0000313" key="2">
    <source>
        <dbReference type="EMBL" id="CAB0005887.1"/>
    </source>
</evidence>